<dbReference type="EMBL" id="JAOALG010000001">
    <property type="protein sequence ID" value="MEQ5840449.1"/>
    <property type="molecule type" value="Genomic_DNA"/>
</dbReference>
<dbReference type="Gene3D" id="3.40.50.300">
    <property type="entry name" value="P-loop containing nucleotide triphosphate hydrolases"/>
    <property type="match status" value="1"/>
</dbReference>
<name>A0ABV1LMI3_9BURK</name>
<protein>
    <submittedName>
        <fullName evidence="1">DUF3732 domain-containing protein</fullName>
    </submittedName>
</protein>
<keyword evidence="2" id="KW-1185">Reference proteome</keyword>
<dbReference type="InterPro" id="IPR022205">
    <property type="entry name" value="DUF3732"/>
</dbReference>
<dbReference type="Proteomes" id="UP001469089">
    <property type="component" value="Unassembled WGS sequence"/>
</dbReference>
<reference evidence="1 2" key="1">
    <citation type="journal article" date="2024" name="Chem. Sci.">
        <title>Discovery of a lagriamide polyketide by integrated genome mining, isotopic labeling, and untargeted metabolomics.</title>
        <authorList>
            <person name="Fergusson C.H."/>
            <person name="Saulog J."/>
            <person name="Paulo B.S."/>
            <person name="Wilson D.M."/>
            <person name="Liu D.Y."/>
            <person name="Morehouse N.J."/>
            <person name="Waterworth S."/>
            <person name="Barkei J."/>
            <person name="Gray C.A."/>
            <person name="Kwan J.C."/>
            <person name="Eustaquio A.S."/>
            <person name="Linington R.G."/>
        </authorList>
    </citation>
    <scope>NUCLEOTIDE SEQUENCE [LARGE SCALE GENOMIC DNA]</scope>
    <source>
        <strain evidence="1 2">RL17-338-BIF-B</strain>
    </source>
</reference>
<dbReference type="SUPFAM" id="SSF52540">
    <property type="entry name" value="P-loop containing nucleoside triphosphate hydrolases"/>
    <property type="match status" value="1"/>
</dbReference>
<comment type="caution">
    <text evidence="1">The sequence shown here is derived from an EMBL/GenBank/DDBJ whole genome shotgun (WGS) entry which is preliminary data.</text>
</comment>
<dbReference type="Pfam" id="PF12532">
    <property type="entry name" value="DUF3732"/>
    <property type="match status" value="1"/>
</dbReference>
<dbReference type="InterPro" id="IPR027417">
    <property type="entry name" value="P-loop_NTPase"/>
</dbReference>
<evidence type="ECO:0000313" key="2">
    <source>
        <dbReference type="Proteomes" id="UP001469089"/>
    </source>
</evidence>
<gene>
    <name evidence="1" type="ORF">N0A02_13535</name>
</gene>
<proteinExistence type="predicted"/>
<accession>A0ABV1LMI3</accession>
<dbReference type="RefSeq" id="WP_349542617.1">
    <property type="nucleotide sequence ID" value="NZ_JAOALG010000001.1"/>
</dbReference>
<evidence type="ECO:0000313" key="1">
    <source>
        <dbReference type="EMBL" id="MEQ5840449.1"/>
    </source>
</evidence>
<organism evidence="1 2">
    <name type="scientific">Paraburkholderia acidicola</name>
    <dbReference type="NCBI Taxonomy" id="1912599"/>
    <lineage>
        <taxon>Bacteria</taxon>
        <taxon>Pseudomonadati</taxon>
        <taxon>Pseudomonadota</taxon>
        <taxon>Betaproteobacteria</taxon>
        <taxon>Burkholderiales</taxon>
        <taxon>Burkholderiaceae</taxon>
        <taxon>Paraburkholderia</taxon>
    </lineage>
</organism>
<sequence>MQFYIEQLLLWPANTEHSVHSLPFELGRINIIHGRSGTGKSSIISIIDYCLGASRCAIPVGVIRDNVSWFGLQVNIKGSSFVIARKTPGNRQTSNEFYFMPFDGSIPQRPAMTHNDVKFKDQFNNLVRLTNLAIGDGERPRQYDGRPSYRDIVAFNFLPQHIVANPNTLFFKADSYDHREKLKKVLPFAFGIIDGMYLVKERERNQLQRQLDALMKQQELRRRAMSSWMAEVDRIWLRAVELGMVEPIEDSSVEQKLASLRLLNDTYLEGNLDLALKAPDYTYTNNKYKELQDTEEVAQREVDVLRKQIRGFERLSQRALQFSDAVTTERDRIINLDWLKKNLQQEARCVVCGSETNQHHTAVDHLEAEMRRIGALSEALFENPIVDKEIDSAKTALIEAQRKLHSVRADRLSLEKVDRAAKDSLSRVFVMMGRLQALLMSFASLRDTDELSLQIAEVSKQIEEIAKYLAEVDTERREALVDDALAGLISKYAKALGLEQRGKVKLDKQELTLSFSKVDDGKKEYLWEVGSGENWMGYHIATFLAIHEYVSHPSREHLPVFNFLVIDQPSQVYFPSAATGANQLDADKAGLTELRRSRDADFLATKRIFEILSEGLQATGHKCQIIVLEHADDTIWGTVPDTVEVANWKARDAGLIPTSWK</sequence>